<dbReference type="EMBL" id="JBJUIK010000017">
    <property type="protein sequence ID" value="KAL3498431.1"/>
    <property type="molecule type" value="Genomic_DNA"/>
</dbReference>
<dbReference type="Proteomes" id="UP001630127">
    <property type="component" value="Unassembled WGS sequence"/>
</dbReference>
<reference evidence="1 2" key="1">
    <citation type="submission" date="2024-11" db="EMBL/GenBank/DDBJ databases">
        <title>A near-complete genome assembly of Cinchona calisaya.</title>
        <authorList>
            <person name="Lian D.C."/>
            <person name="Zhao X.W."/>
            <person name="Wei L."/>
        </authorList>
    </citation>
    <scope>NUCLEOTIDE SEQUENCE [LARGE SCALE GENOMIC DNA]</scope>
    <source>
        <tissue evidence="1">Nenye</tissue>
    </source>
</reference>
<protein>
    <submittedName>
        <fullName evidence="1">Uncharacterized protein</fullName>
    </submittedName>
</protein>
<evidence type="ECO:0000313" key="1">
    <source>
        <dbReference type="EMBL" id="KAL3498431.1"/>
    </source>
</evidence>
<evidence type="ECO:0000313" key="2">
    <source>
        <dbReference type="Proteomes" id="UP001630127"/>
    </source>
</evidence>
<name>A0ABD2XVD1_9GENT</name>
<proteinExistence type="predicted"/>
<keyword evidence="2" id="KW-1185">Reference proteome</keyword>
<organism evidence="1 2">
    <name type="scientific">Cinchona calisaya</name>
    <dbReference type="NCBI Taxonomy" id="153742"/>
    <lineage>
        <taxon>Eukaryota</taxon>
        <taxon>Viridiplantae</taxon>
        <taxon>Streptophyta</taxon>
        <taxon>Embryophyta</taxon>
        <taxon>Tracheophyta</taxon>
        <taxon>Spermatophyta</taxon>
        <taxon>Magnoliopsida</taxon>
        <taxon>eudicotyledons</taxon>
        <taxon>Gunneridae</taxon>
        <taxon>Pentapetalae</taxon>
        <taxon>asterids</taxon>
        <taxon>lamiids</taxon>
        <taxon>Gentianales</taxon>
        <taxon>Rubiaceae</taxon>
        <taxon>Cinchonoideae</taxon>
        <taxon>Cinchoneae</taxon>
        <taxon>Cinchona</taxon>
    </lineage>
</organism>
<dbReference type="AlphaFoldDB" id="A0ABD2XVD1"/>
<sequence length="87" mass="9857">MDQHGLMRNMGENLVIDLLELSVHEKDFPILGGQIMPSRNLKKIMKLRDIALECINVVVGIGRQTSLQYDDWHDVGPLMKVFSPAII</sequence>
<gene>
    <name evidence="1" type="ORF">ACH5RR_041163</name>
</gene>
<accession>A0ABD2XVD1</accession>
<comment type="caution">
    <text evidence="1">The sequence shown here is derived from an EMBL/GenBank/DDBJ whole genome shotgun (WGS) entry which is preliminary data.</text>
</comment>